<dbReference type="EMBL" id="CP115920">
    <property type="protein sequence ID" value="XCD15489.1"/>
    <property type="molecule type" value="Genomic_DNA"/>
</dbReference>
<keyword evidence="1" id="KW-0732">Signal</keyword>
<dbReference type="RefSeq" id="WP_162631220.1">
    <property type="nucleotide sequence ID" value="NZ_CP115920.1"/>
</dbReference>
<reference evidence="2" key="1">
    <citation type="submission" date="2023-01" db="EMBL/GenBank/DDBJ databases">
        <title>Vibrio sp. CB1-14 genome sequencing.</title>
        <authorList>
            <person name="Otstavnykh N."/>
            <person name="Isaeva M."/>
            <person name="Meleshko D."/>
        </authorList>
    </citation>
    <scope>NUCLEOTIDE SEQUENCE</scope>
    <source>
        <strain evidence="2">CB1-14</strain>
    </source>
</reference>
<evidence type="ECO:0000256" key="1">
    <source>
        <dbReference type="SAM" id="SignalP"/>
    </source>
</evidence>
<evidence type="ECO:0000313" key="2">
    <source>
        <dbReference type="EMBL" id="XCD15489.1"/>
    </source>
</evidence>
<sequence length="57" mass="5990">MKYIKALLLGGVLAFSLPSAAYQSSAAGPFVDCQLPDGSRTFVPLVVCQRAGGEKLF</sequence>
<protein>
    <recommendedName>
        <fullName evidence="3">Secreted protein</fullName>
    </recommendedName>
</protein>
<accession>A0AAU8BGM4</accession>
<feature type="signal peptide" evidence="1">
    <location>
        <begin position="1"/>
        <end position="21"/>
    </location>
</feature>
<feature type="chain" id="PRO_5043997789" description="Secreted protein" evidence="1">
    <location>
        <begin position="22"/>
        <end position="57"/>
    </location>
</feature>
<organism evidence="2">
    <name type="scientific">Vibrio chaetopteri</name>
    <dbReference type="NCBI Taxonomy" id="3016528"/>
    <lineage>
        <taxon>Bacteria</taxon>
        <taxon>Pseudomonadati</taxon>
        <taxon>Pseudomonadota</taxon>
        <taxon>Gammaproteobacteria</taxon>
        <taxon>Vibrionales</taxon>
        <taxon>Vibrionaceae</taxon>
        <taxon>Vibrio</taxon>
    </lineage>
</organism>
<dbReference type="AlphaFoldDB" id="A0AAU8BGM4"/>
<name>A0AAU8BGM4_9VIBR</name>
<evidence type="ECO:0008006" key="3">
    <source>
        <dbReference type="Google" id="ProtNLM"/>
    </source>
</evidence>
<proteinExistence type="predicted"/>
<gene>
    <name evidence="2" type="ORF">PG915_12990</name>
</gene>
<dbReference type="KEGG" id="vck:PG915_12990"/>